<name>A0A3R8R4M8_9FIRM</name>
<keyword evidence="1" id="KW-0805">Transcription regulation</keyword>
<dbReference type="InterPro" id="IPR000524">
    <property type="entry name" value="Tscrpt_reg_HTH_GntR"/>
</dbReference>
<evidence type="ECO:0000256" key="1">
    <source>
        <dbReference type="ARBA" id="ARBA00023015"/>
    </source>
</evidence>
<gene>
    <name evidence="5" type="ORF">EBB54_11945</name>
</gene>
<proteinExistence type="predicted"/>
<evidence type="ECO:0000256" key="3">
    <source>
        <dbReference type="ARBA" id="ARBA00023163"/>
    </source>
</evidence>
<keyword evidence="6" id="KW-1185">Reference proteome</keyword>
<dbReference type="Proteomes" id="UP000274920">
    <property type="component" value="Unassembled WGS sequence"/>
</dbReference>
<dbReference type="InterPro" id="IPR036390">
    <property type="entry name" value="WH_DNA-bd_sf"/>
</dbReference>
<dbReference type="SMART" id="SM00345">
    <property type="entry name" value="HTH_GNTR"/>
    <property type="match status" value="1"/>
</dbReference>
<accession>A0A3R8R4M8</accession>
<dbReference type="PROSITE" id="PS50949">
    <property type="entry name" value="HTH_GNTR"/>
    <property type="match status" value="1"/>
</dbReference>
<reference evidence="5" key="1">
    <citation type="submission" date="2018-10" db="EMBL/GenBank/DDBJ databases">
        <title>Schaedlerella arabinophila gen. nov. sp. nov., isolated from the mouse intestinal tract and comparative analysis with the genome of the closely related altered Schaedler flora strain ASF502.</title>
        <authorList>
            <person name="Miyake S."/>
            <person name="Soh M."/>
            <person name="Seedorf H."/>
        </authorList>
    </citation>
    <scope>NUCLEOTIDE SEQUENCE [LARGE SCALE GENOMIC DNA]</scope>
    <source>
        <strain evidence="5">DSM 106076</strain>
    </source>
</reference>
<dbReference type="Gene3D" id="1.10.10.10">
    <property type="entry name" value="Winged helix-like DNA-binding domain superfamily/Winged helix DNA-binding domain"/>
    <property type="match status" value="1"/>
</dbReference>
<dbReference type="SUPFAM" id="SSF46785">
    <property type="entry name" value="Winged helix' DNA-binding domain"/>
    <property type="match status" value="1"/>
</dbReference>
<keyword evidence="3" id="KW-0804">Transcription</keyword>
<dbReference type="CDD" id="cd07377">
    <property type="entry name" value="WHTH_GntR"/>
    <property type="match status" value="1"/>
</dbReference>
<dbReference type="GO" id="GO:0003677">
    <property type="term" value="F:DNA binding"/>
    <property type="evidence" value="ECO:0007669"/>
    <property type="project" value="UniProtKB-KW"/>
</dbReference>
<organism evidence="5 6">
    <name type="scientific">Schaedlerella arabinosiphila</name>
    <dbReference type="NCBI Taxonomy" id="2044587"/>
    <lineage>
        <taxon>Bacteria</taxon>
        <taxon>Bacillati</taxon>
        <taxon>Bacillota</taxon>
        <taxon>Clostridia</taxon>
        <taxon>Lachnospirales</taxon>
        <taxon>Lachnospiraceae</taxon>
        <taxon>Schaedlerella</taxon>
    </lineage>
</organism>
<comment type="caution">
    <text evidence="5">The sequence shown here is derived from an EMBL/GenBank/DDBJ whole genome shotgun (WGS) entry which is preliminary data.</text>
</comment>
<protein>
    <submittedName>
        <fullName evidence="5">GntR family transcriptional regulator</fullName>
    </submittedName>
</protein>
<dbReference type="AlphaFoldDB" id="A0A3R8R4M8"/>
<evidence type="ECO:0000259" key="4">
    <source>
        <dbReference type="PROSITE" id="PS50949"/>
    </source>
</evidence>
<dbReference type="GO" id="GO:0003700">
    <property type="term" value="F:DNA-binding transcription factor activity"/>
    <property type="evidence" value="ECO:0007669"/>
    <property type="project" value="InterPro"/>
</dbReference>
<evidence type="ECO:0000313" key="6">
    <source>
        <dbReference type="Proteomes" id="UP000274920"/>
    </source>
</evidence>
<dbReference type="RefSeq" id="WP_125127557.1">
    <property type="nucleotide sequence ID" value="NZ_RHJS01000002.1"/>
</dbReference>
<evidence type="ECO:0000256" key="2">
    <source>
        <dbReference type="ARBA" id="ARBA00023125"/>
    </source>
</evidence>
<sequence>MKLLQNSGIPIYQQIAEQMKTDILAGRLKEGEYLPSIRSLAKELKISVITTMKAYEQLASEGLVTAVQGKGFYVNAQDSEMLKEQHLRRVEEALTEAIHAAEIAGMPRGDLEMTLRVLLDMSEEQNNGPE</sequence>
<dbReference type="Pfam" id="PF00392">
    <property type="entry name" value="GntR"/>
    <property type="match status" value="1"/>
</dbReference>
<dbReference type="PANTHER" id="PTHR38445">
    <property type="entry name" value="HTH-TYPE TRANSCRIPTIONAL REPRESSOR YTRA"/>
    <property type="match status" value="1"/>
</dbReference>
<dbReference type="InterPro" id="IPR036388">
    <property type="entry name" value="WH-like_DNA-bd_sf"/>
</dbReference>
<evidence type="ECO:0000313" key="5">
    <source>
        <dbReference type="EMBL" id="RRK32005.1"/>
    </source>
</evidence>
<dbReference type="PANTHER" id="PTHR38445:SF7">
    <property type="entry name" value="GNTR-FAMILY TRANSCRIPTIONAL REGULATOR"/>
    <property type="match status" value="1"/>
</dbReference>
<keyword evidence="2" id="KW-0238">DNA-binding</keyword>
<dbReference type="EMBL" id="RHJS01000002">
    <property type="protein sequence ID" value="RRK32005.1"/>
    <property type="molecule type" value="Genomic_DNA"/>
</dbReference>
<feature type="domain" description="HTH gntR-type" evidence="4">
    <location>
        <begin position="9"/>
        <end position="77"/>
    </location>
</feature>